<accession>A0A923SLK5</accession>
<feature type="compositionally biased region" description="Basic and acidic residues" evidence="1">
    <location>
        <begin position="295"/>
        <end position="323"/>
    </location>
</feature>
<evidence type="ECO:0000256" key="2">
    <source>
        <dbReference type="SAM" id="SignalP"/>
    </source>
</evidence>
<protein>
    <recommendedName>
        <fullName evidence="5">Lipoprotein</fullName>
    </recommendedName>
</protein>
<dbReference type="RefSeq" id="WP_187068998.1">
    <property type="nucleotide sequence ID" value="NZ_JACRVF010000007.1"/>
</dbReference>
<sequence>MKKFTIYALAPALALFALGCSGPSAMQSTEYDDMYYSSSDKTTYAEPEARSYDGLTETDNREQQRYSESSNAVTDNYYAEDYEYYDGREYNPRNNWYRPNYSYVDPYWGSAYTPRHYAYSRYNSPFYDPFYDPFYHDPFFYDPFYRRPFWNSGVSVIISYNYGWGNWGRHHPYYSRWYPHNPYYHHGYYSGFYGNNWYGNRWVYDSPIIVNRIKTQYGPRDARGGVVTDGNRGNGGRPVRGEAYQGDVIGTENARPSRSSDAVAAPQTGSEAKPSIPSRPSRTEYYDPSQGRSRGTRERGNINEQRQQNERRVIQPSERRSREYTPTPRSTESRPRTREYNMPQQRQRSTESRPSYEPRRESSQPSRSSEVRRESSSSNSSSGSNNSGSGRPKRGQ</sequence>
<comment type="caution">
    <text evidence="3">The sequence shown here is derived from an EMBL/GenBank/DDBJ whole genome shotgun (WGS) entry which is preliminary data.</text>
</comment>
<evidence type="ECO:0000313" key="4">
    <source>
        <dbReference type="Proteomes" id="UP000603640"/>
    </source>
</evidence>
<keyword evidence="4" id="KW-1185">Reference proteome</keyword>
<name>A0A923SLK5_9BACT</name>
<dbReference type="AlphaFoldDB" id="A0A923SLK5"/>
<feature type="signal peptide" evidence="2">
    <location>
        <begin position="1"/>
        <end position="26"/>
    </location>
</feature>
<keyword evidence="2" id="KW-0732">Signal</keyword>
<reference evidence="3" key="1">
    <citation type="submission" date="2020-08" db="EMBL/GenBank/DDBJ databases">
        <title>Pontibacter sp. SD6 16S ribosomal RNA gene Genome sequencing and assembly.</title>
        <authorList>
            <person name="Kang M."/>
        </authorList>
    </citation>
    <scope>NUCLEOTIDE SEQUENCE</scope>
    <source>
        <strain evidence="3">SD6</strain>
    </source>
</reference>
<evidence type="ECO:0000256" key="1">
    <source>
        <dbReference type="SAM" id="MobiDB-lite"/>
    </source>
</evidence>
<dbReference type="PROSITE" id="PS51257">
    <property type="entry name" value="PROKAR_LIPOPROTEIN"/>
    <property type="match status" value="1"/>
</dbReference>
<proteinExistence type="predicted"/>
<dbReference type="Proteomes" id="UP000603640">
    <property type="component" value="Unassembled WGS sequence"/>
</dbReference>
<feature type="compositionally biased region" description="Low complexity" evidence="1">
    <location>
        <begin position="376"/>
        <end position="390"/>
    </location>
</feature>
<evidence type="ECO:0008006" key="5">
    <source>
        <dbReference type="Google" id="ProtNLM"/>
    </source>
</evidence>
<gene>
    <name evidence="3" type="ORF">H8S84_19175</name>
</gene>
<feature type="compositionally biased region" description="Basic and acidic residues" evidence="1">
    <location>
        <begin position="348"/>
        <end position="362"/>
    </location>
</feature>
<dbReference type="EMBL" id="JACRVF010000007">
    <property type="protein sequence ID" value="MBC5994976.1"/>
    <property type="molecule type" value="Genomic_DNA"/>
</dbReference>
<organism evidence="3 4">
    <name type="scientific">Pontibacter cellulosilyticus</name>
    <dbReference type="NCBI Taxonomy" id="1720253"/>
    <lineage>
        <taxon>Bacteria</taxon>
        <taxon>Pseudomonadati</taxon>
        <taxon>Bacteroidota</taxon>
        <taxon>Cytophagia</taxon>
        <taxon>Cytophagales</taxon>
        <taxon>Hymenobacteraceae</taxon>
        <taxon>Pontibacter</taxon>
    </lineage>
</organism>
<feature type="chain" id="PRO_5037733252" description="Lipoprotein" evidence="2">
    <location>
        <begin position="27"/>
        <end position="396"/>
    </location>
</feature>
<feature type="region of interest" description="Disordered" evidence="1">
    <location>
        <begin position="219"/>
        <end position="396"/>
    </location>
</feature>
<evidence type="ECO:0000313" key="3">
    <source>
        <dbReference type="EMBL" id="MBC5994976.1"/>
    </source>
</evidence>